<dbReference type="InterPro" id="IPR003961">
    <property type="entry name" value="FN3_dom"/>
</dbReference>
<organism evidence="11 12">
    <name type="scientific">Poecilia reticulata</name>
    <name type="common">Guppy</name>
    <name type="synonym">Acanthophacelus reticulatus</name>
    <dbReference type="NCBI Taxonomy" id="8081"/>
    <lineage>
        <taxon>Eukaryota</taxon>
        <taxon>Metazoa</taxon>
        <taxon>Chordata</taxon>
        <taxon>Craniata</taxon>
        <taxon>Vertebrata</taxon>
        <taxon>Euteleostomi</taxon>
        <taxon>Actinopterygii</taxon>
        <taxon>Neopterygii</taxon>
        <taxon>Teleostei</taxon>
        <taxon>Neoteleostei</taxon>
        <taxon>Acanthomorphata</taxon>
        <taxon>Ovalentaria</taxon>
        <taxon>Atherinomorphae</taxon>
        <taxon>Cyprinodontiformes</taxon>
        <taxon>Poeciliidae</taxon>
        <taxon>Poeciliinae</taxon>
        <taxon>Poecilia</taxon>
    </lineage>
</organism>
<evidence type="ECO:0000256" key="7">
    <source>
        <dbReference type="ARBA" id="ARBA00023180"/>
    </source>
</evidence>
<sequence length="440" mass="47941">MQTMLPGWTSVLMLLLQAAGSRAQSGDGDPDSEPSLSCSSHVSVRANSLTCHLLGRHRDEDDEDGDRDAIDKMIVCQVRMENDRMEEKCVRADGGTVSGLSTVAVANVTVHRRGGGRLSATVLLEKIVKPKSPRIFNVTMDPMKNRAEIYFQIPYSRDYLNLNTQIFQLNLWTHGSNITQNVTSKNFLHIDRQHLRQDSEYQVRVRSIPTGVLQGTWSTWSPEFPFHMPPEEKLPSSDKTEWTVSGPVLSFVSALVVLCSIIIVWKSGILSYMWPSIPHPKQALVQICKPNKGLLLDLNPEVFSSLRVLPLEKPQAEEAEPHRRPIGTGSAAGSQSRSQSAAGSQSGSQSSAGSQSGSQSGSRSSSSHSTTSSASSAVTEELEVSALLSCSDGEDSVPSSAPSPVDVLRREDESQNLLARRGGPGQEEAYVTMSSFYQSQ</sequence>
<keyword evidence="5" id="KW-0472">Membrane</keyword>
<keyword evidence="6" id="KW-0675">Receptor</keyword>
<dbReference type="InterPro" id="IPR036116">
    <property type="entry name" value="FN3_sf"/>
</dbReference>
<evidence type="ECO:0000256" key="9">
    <source>
        <dbReference type="SAM" id="SignalP"/>
    </source>
</evidence>
<evidence type="ECO:0000256" key="1">
    <source>
        <dbReference type="ARBA" id="ARBA00004479"/>
    </source>
</evidence>
<dbReference type="PANTHER" id="PTHR23037">
    <property type="entry name" value="CYTOKINE RECEPTOR"/>
    <property type="match status" value="1"/>
</dbReference>
<dbReference type="Ensembl" id="ENSPRET00000009388.1">
    <property type="protein sequence ID" value="ENSPREP00000009276.1"/>
    <property type="gene ID" value="ENSPREG00000006319.1"/>
</dbReference>
<reference evidence="11" key="3">
    <citation type="submission" date="2025-09" db="UniProtKB">
        <authorList>
            <consortium name="Ensembl"/>
        </authorList>
    </citation>
    <scope>IDENTIFICATION</scope>
    <source>
        <strain evidence="11">Guanapo</strain>
    </source>
</reference>
<dbReference type="GO" id="GO:0046427">
    <property type="term" value="P:positive regulation of receptor signaling pathway via JAK-STAT"/>
    <property type="evidence" value="ECO:0007669"/>
    <property type="project" value="TreeGrafter"/>
</dbReference>
<evidence type="ECO:0000259" key="10">
    <source>
        <dbReference type="PROSITE" id="PS50853"/>
    </source>
</evidence>
<protein>
    <submittedName>
        <fullName evidence="11">Interleukin-7 receptor subunit alpha-like</fullName>
    </submittedName>
</protein>
<dbReference type="STRING" id="8081.ENSPREP00000009276"/>
<evidence type="ECO:0000313" key="11">
    <source>
        <dbReference type="Ensembl" id="ENSPREP00000009276.1"/>
    </source>
</evidence>
<evidence type="ECO:0000256" key="8">
    <source>
        <dbReference type="SAM" id="MobiDB-lite"/>
    </source>
</evidence>
<dbReference type="GO" id="GO:0004896">
    <property type="term" value="F:cytokine receptor activity"/>
    <property type="evidence" value="ECO:0007669"/>
    <property type="project" value="InterPro"/>
</dbReference>
<evidence type="ECO:0000256" key="6">
    <source>
        <dbReference type="ARBA" id="ARBA00023170"/>
    </source>
</evidence>
<comment type="subcellular location">
    <subcellularLocation>
        <location evidence="1">Membrane</location>
        <topology evidence="1">Single-pass type I membrane protein</topology>
    </subcellularLocation>
</comment>
<evidence type="ECO:0000256" key="5">
    <source>
        <dbReference type="ARBA" id="ARBA00023136"/>
    </source>
</evidence>
<keyword evidence="2" id="KW-0812">Transmembrane</keyword>
<evidence type="ECO:0000256" key="3">
    <source>
        <dbReference type="ARBA" id="ARBA00022729"/>
    </source>
</evidence>
<dbReference type="SUPFAM" id="SSF49265">
    <property type="entry name" value="Fibronectin type III"/>
    <property type="match status" value="1"/>
</dbReference>
<reference evidence="11" key="2">
    <citation type="submission" date="2025-08" db="UniProtKB">
        <authorList>
            <consortium name="Ensembl"/>
        </authorList>
    </citation>
    <scope>IDENTIFICATION</scope>
    <source>
        <strain evidence="11">Guanapo</strain>
    </source>
</reference>
<keyword evidence="12" id="KW-1185">Reference proteome</keyword>
<dbReference type="KEGG" id="pret:103474046"/>
<keyword evidence="7" id="KW-0325">Glycoprotein</keyword>
<dbReference type="PANTHER" id="PTHR23037:SF27">
    <property type="entry name" value="INTERLEUKIN-7 RECEPTOR SUBUNIT ALPHA"/>
    <property type="match status" value="1"/>
</dbReference>
<evidence type="ECO:0000256" key="4">
    <source>
        <dbReference type="ARBA" id="ARBA00022989"/>
    </source>
</evidence>
<dbReference type="InterPro" id="IPR013783">
    <property type="entry name" value="Ig-like_fold"/>
</dbReference>
<dbReference type="CTD" id="3575"/>
<dbReference type="RefSeq" id="XP_008422986.1">
    <property type="nucleotide sequence ID" value="XM_008424764.2"/>
</dbReference>
<dbReference type="Gene3D" id="2.60.40.10">
    <property type="entry name" value="Immunoglobulins"/>
    <property type="match status" value="1"/>
</dbReference>
<dbReference type="GO" id="GO:0030097">
    <property type="term" value="P:hemopoiesis"/>
    <property type="evidence" value="ECO:0007669"/>
    <property type="project" value="TreeGrafter"/>
</dbReference>
<feature type="compositionally biased region" description="Low complexity" evidence="8">
    <location>
        <begin position="396"/>
        <end position="406"/>
    </location>
</feature>
<reference evidence="12" key="1">
    <citation type="submission" date="2013-11" db="EMBL/GenBank/DDBJ databases">
        <title>The genomic landscape of the Guanapo guppy.</title>
        <authorList>
            <person name="Kuenstner A."/>
            <person name="Dreyer C."/>
        </authorList>
    </citation>
    <scope>NUCLEOTIDE SEQUENCE</scope>
    <source>
        <strain evidence="12">Guanapo</strain>
    </source>
</reference>
<feature type="compositionally biased region" description="Low complexity" evidence="8">
    <location>
        <begin position="329"/>
        <end position="377"/>
    </location>
</feature>
<name>A0A3P9NI69_POERE</name>
<feature type="compositionally biased region" description="Basic and acidic residues" evidence="8">
    <location>
        <begin position="314"/>
        <end position="323"/>
    </location>
</feature>
<feature type="domain" description="Fibronectin type-III" evidence="10">
    <location>
        <begin position="129"/>
        <end position="231"/>
    </location>
</feature>
<dbReference type="PROSITE" id="PS50853">
    <property type="entry name" value="FN3"/>
    <property type="match status" value="1"/>
</dbReference>
<dbReference type="Bgee" id="ENSPREG00000006319">
    <property type="expression patterns" value="Expressed in caudal fin and 1 other cell type or tissue"/>
</dbReference>
<evidence type="ECO:0000313" key="12">
    <source>
        <dbReference type="Proteomes" id="UP000242638"/>
    </source>
</evidence>
<proteinExistence type="predicted"/>
<feature type="region of interest" description="Disordered" evidence="8">
    <location>
        <begin position="313"/>
        <end position="426"/>
    </location>
</feature>
<dbReference type="InterPro" id="IPR003531">
    <property type="entry name" value="Hempt_rcpt_S_F1_CS"/>
</dbReference>
<feature type="chain" id="PRO_5018271795" evidence="9">
    <location>
        <begin position="24"/>
        <end position="440"/>
    </location>
</feature>
<dbReference type="OMA" id="QIHRVDD"/>
<keyword evidence="3 9" id="KW-0732">Signal</keyword>
<dbReference type="OrthoDB" id="8611929at2759"/>
<dbReference type="GeneID" id="103474046"/>
<dbReference type="GO" id="GO:0009897">
    <property type="term" value="C:external side of plasma membrane"/>
    <property type="evidence" value="ECO:0007669"/>
    <property type="project" value="TreeGrafter"/>
</dbReference>
<evidence type="ECO:0000256" key="2">
    <source>
        <dbReference type="ARBA" id="ARBA00022692"/>
    </source>
</evidence>
<keyword evidence="4" id="KW-1133">Transmembrane helix</keyword>
<accession>A0A3P9NI69</accession>
<dbReference type="PROSITE" id="PS01355">
    <property type="entry name" value="HEMATOPO_REC_S_F1"/>
    <property type="match status" value="1"/>
</dbReference>
<dbReference type="AlphaFoldDB" id="A0A3P9NI69"/>
<feature type="signal peptide" evidence="9">
    <location>
        <begin position="1"/>
        <end position="23"/>
    </location>
</feature>
<dbReference type="GeneTree" id="ENSGT01120000271963"/>
<dbReference type="Proteomes" id="UP000242638">
    <property type="component" value="Unassembled WGS sequence"/>
</dbReference>